<dbReference type="InterPro" id="IPR040125">
    <property type="entry name" value="Squalene_monox"/>
</dbReference>
<dbReference type="Proteomes" id="UP000287166">
    <property type="component" value="Unassembled WGS sequence"/>
</dbReference>
<evidence type="ECO:0000256" key="5">
    <source>
        <dbReference type="ARBA" id="ARBA00022630"/>
    </source>
</evidence>
<comment type="similarity">
    <text evidence="3 10">Belongs to the squalene monooxygenase family.</text>
</comment>
<keyword evidence="10" id="KW-0256">Endoplasmic reticulum</keyword>
<dbReference type="GeneID" id="38782755"/>
<dbReference type="RefSeq" id="XP_027616751.1">
    <property type="nucleotide sequence ID" value="XM_027760950.1"/>
</dbReference>
<evidence type="ECO:0000256" key="7">
    <source>
        <dbReference type="ARBA" id="ARBA00022848"/>
    </source>
</evidence>
<sequence length="486" mass="54010">MMVSSTEMETVSYDVLIVGAGIAGSSLAHALSSLKRSKPLRVCVLERSLAEPDRIVGELLQPGGIAALQKLGLESCLEDIDAASSHGYCCILQDERVHIPYPDALVGKGFHYGRFIQALRAKAKQAQSVDVVEATVTELIECPLSGRVLGVRATRKDGENADGEKEAFFADLTIVADGCFSNFRSTVLGGAGVKPEASSHFVGVVLKDAKLPMMNHGNVALIHKHGPVLFYRIGEHDTRMLINLKNPLPSDIKQTLLAEVIPQLPSSLGVTVQEALENDRIRRMPNSILPAAEQGSRHTKEGVFLLGDSWNMRHPLTGGGMTVAFYDVVLLRELFSEVKDFADWREISHLLHRWHWSRKRYSSTINVLSVALYALFGAEDELLNVLRTGCFKYFELGGNCIYEPVLILAGIKQSPALLFYHFFAVALYAIWVMFTHPRVVATGDEKPRLEAPRIDEYPALFMKCIQVLWKACIVFLPLIWAEIRWW</sequence>
<gene>
    <name evidence="12" type="ORF">SCP_0803600</name>
</gene>
<evidence type="ECO:0000256" key="8">
    <source>
        <dbReference type="ARBA" id="ARBA00023002"/>
    </source>
</evidence>
<protein>
    <recommendedName>
        <fullName evidence="4 10">Squalene monooxygenase</fullName>
        <ecNumber evidence="4 10">1.14.14.17</ecNumber>
    </recommendedName>
</protein>
<dbReference type="STRING" id="139825.A0A401GUE1"/>
<keyword evidence="7" id="KW-0492">Microsome</keyword>
<dbReference type="UniPathway" id="UPA00767">
    <property type="reaction ID" value="UER00752"/>
</dbReference>
<accession>A0A401GUE1</accession>
<reference evidence="12 13" key="1">
    <citation type="journal article" date="2018" name="Sci. Rep.">
        <title>Genome sequence of the cauliflower mushroom Sparassis crispa (Hanabiratake) and its association with beneficial usage.</title>
        <authorList>
            <person name="Kiyama R."/>
            <person name="Furutani Y."/>
            <person name="Kawaguchi K."/>
            <person name="Nakanishi T."/>
        </authorList>
    </citation>
    <scope>NUCLEOTIDE SEQUENCE [LARGE SCALE GENOMIC DNA]</scope>
</reference>
<dbReference type="InterPro" id="IPR036188">
    <property type="entry name" value="FAD/NAD-bd_sf"/>
</dbReference>
<dbReference type="EC" id="1.14.14.17" evidence="4 10"/>
<comment type="catalytic activity">
    <reaction evidence="10">
        <text>squalene + reduced [NADPH--hemoprotein reductase] + O2 = (S)-2,3-epoxysqualene + oxidized [NADPH--hemoprotein reductase] + H2O + H(+)</text>
        <dbReference type="Rhea" id="RHEA:25282"/>
        <dbReference type="Rhea" id="RHEA-COMP:11964"/>
        <dbReference type="Rhea" id="RHEA-COMP:11965"/>
        <dbReference type="ChEBI" id="CHEBI:15377"/>
        <dbReference type="ChEBI" id="CHEBI:15378"/>
        <dbReference type="ChEBI" id="CHEBI:15379"/>
        <dbReference type="ChEBI" id="CHEBI:15440"/>
        <dbReference type="ChEBI" id="CHEBI:15441"/>
        <dbReference type="ChEBI" id="CHEBI:57618"/>
        <dbReference type="ChEBI" id="CHEBI:58210"/>
        <dbReference type="EC" id="1.14.14.17"/>
    </reaction>
</comment>
<feature type="transmembrane region" description="Helical" evidence="10">
    <location>
        <begin position="418"/>
        <end position="439"/>
    </location>
</feature>
<comment type="cofactor">
    <cofactor evidence="1 10">
        <name>FAD</name>
        <dbReference type="ChEBI" id="CHEBI:57692"/>
    </cofactor>
</comment>
<keyword evidence="9 10" id="KW-0472">Membrane</keyword>
<dbReference type="PRINTS" id="PR00420">
    <property type="entry name" value="RNGMNOXGNASE"/>
</dbReference>
<evidence type="ECO:0000256" key="2">
    <source>
        <dbReference type="ARBA" id="ARBA00004154"/>
    </source>
</evidence>
<evidence type="ECO:0000259" key="11">
    <source>
        <dbReference type="Pfam" id="PF08491"/>
    </source>
</evidence>
<feature type="transmembrane region" description="Helical" evidence="10">
    <location>
        <begin position="460"/>
        <end position="480"/>
    </location>
</feature>
<comment type="caution">
    <text evidence="12">The sequence shown here is derived from an EMBL/GenBank/DDBJ whole genome shotgun (WGS) entry which is preliminary data.</text>
</comment>
<evidence type="ECO:0000256" key="3">
    <source>
        <dbReference type="ARBA" id="ARBA00008802"/>
    </source>
</evidence>
<name>A0A401GUE1_9APHY</name>
<dbReference type="SUPFAM" id="SSF51905">
    <property type="entry name" value="FAD/NAD(P)-binding domain"/>
    <property type="match status" value="1"/>
</dbReference>
<dbReference type="AlphaFoldDB" id="A0A401GUE1"/>
<keyword evidence="6 10" id="KW-0274">FAD</keyword>
<proteinExistence type="inferred from homology"/>
<dbReference type="GO" id="GO:0050660">
    <property type="term" value="F:flavin adenine dinucleotide binding"/>
    <property type="evidence" value="ECO:0007669"/>
    <property type="project" value="UniProtKB-UniRule"/>
</dbReference>
<dbReference type="InterPro" id="IPR013698">
    <property type="entry name" value="Squalene_epoxidase"/>
</dbReference>
<dbReference type="FunCoup" id="A0A401GUE1">
    <property type="interactions" value="157"/>
</dbReference>
<feature type="transmembrane region" description="Helical" evidence="10">
    <location>
        <begin position="12"/>
        <end position="31"/>
    </location>
</feature>
<dbReference type="GO" id="GO:0005789">
    <property type="term" value="C:endoplasmic reticulum membrane"/>
    <property type="evidence" value="ECO:0007669"/>
    <property type="project" value="UniProtKB-SubCell"/>
</dbReference>
<feature type="domain" description="Squalene epoxidase" evidence="11">
    <location>
        <begin position="169"/>
        <end position="436"/>
    </location>
</feature>
<comment type="subcellular location">
    <subcellularLocation>
        <location evidence="10">Endoplasmic reticulum membrane</location>
        <topology evidence="10">Multi-pass membrane protein</topology>
    </subcellularLocation>
    <subcellularLocation>
        <location evidence="2">Microsome membrane</location>
        <topology evidence="2">Multi-pass membrane protein</topology>
    </subcellularLocation>
</comment>
<evidence type="ECO:0000313" key="13">
    <source>
        <dbReference type="Proteomes" id="UP000287166"/>
    </source>
</evidence>
<organism evidence="12 13">
    <name type="scientific">Sparassis crispa</name>
    <dbReference type="NCBI Taxonomy" id="139825"/>
    <lineage>
        <taxon>Eukaryota</taxon>
        <taxon>Fungi</taxon>
        <taxon>Dikarya</taxon>
        <taxon>Basidiomycota</taxon>
        <taxon>Agaricomycotina</taxon>
        <taxon>Agaricomycetes</taxon>
        <taxon>Polyporales</taxon>
        <taxon>Sparassidaceae</taxon>
        <taxon>Sparassis</taxon>
    </lineage>
</organism>
<dbReference type="PANTHER" id="PTHR10835">
    <property type="entry name" value="SQUALENE MONOOXYGENASE"/>
    <property type="match status" value="1"/>
</dbReference>
<dbReference type="GO" id="GO:0004506">
    <property type="term" value="F:squalene monooxygenase activity"/>
    <property type="evidence" value="ECO:0007669"/>
    <property type="project" value="UniProtKB-UniRule"/>
</dbReference>
<keyword evidence="5 10" id="KW-0285">Flavoprotein</keyword>
<dbReference type="Pfam" id="PF08491">
    <property type="entry name" value="SE"/>
    <property type="match status" value="1"/>
</dbReference>
<keyword evidence="10" id="KW-1133">Transmembrane helix</keyword>
<dbReference type="InParanoid" id="A0A401GUE1"/>
<keyword evidence="13" id="KW-1185">Reference proteome</keyword>
<evidence type="ECO:0000256" key="9">
    <source>
        <dbReference type="ARBA" id="ARBA00023136"/>
    </source>
</evidence>
<evidence type="ECO:0000256" key="10">
    <source>
        <dbReference type="RuleBase" id="RU367121"/>
    </source>
</evidence>
<evidence type="ECO:0000256" key="6">
    <source>
        <dbReference type="ARBA" id="ARBA00022827"/>
    </source>
</evidence>
<dbReference type="EMBL" id="BFAD01000008">
    <property type="protein sequence ID" value="GBE85838.1"/>
    <property type="molecule type" value="Genomic_DNA"/>
</dbReference>
<evidence type="ECO:0000256" key="4">
    <source>
        <dbReference type="ARBA" id="ARBA00012312"/>
    </source>
</evidence>
<evidence type="ECO:0000313" key="12">
    <source>
        <dbReference type="EMBL" id="GBE85838.1"/>
    </source>
</evidence>
<comment type="function">
    <text evidence="10">Catalyzes the stereospecific oxidation of squalene to (S)-2,3-epoxysqualene, and is considered to be a rate-limiting enzyme in steroid biosynthesis.</text>
</comment>
<keyword evidence="8 10" id="KW-0560">Oxidoreductase</keyword>
<dbReference type="GO" id="GO:0006696">
    <property type="term" value="P:ergosterol biosynthetic process"/>
    <property type="evidence" value="ECO:0007669"/>
    <property type="project" value="TreeGrafter"/>
</dbReference>
<keyword evidence="10" id="KW-0812">Transmembrane</keyword>
<dbReference type="OrthoDB" id="1678617at2759"/>
<dbReference type="PANTHER" id="PTHR10835:SF0">
    <property type="entry name" value="SQUALENE MONOOXYGENASE"/>
    <property type="match status" value="1"/>
</dbReference>
<evidence type="ECO:0000256" key="1">
    <source>
        <dbReference type="ARBA" id="ARBA00001974"/>
    </source>
</evidence>
<dbReference type="Gene3D" id="3.50.50.60">
    <property type="entry name" value="FAD/NAD(P)-binding domain"/>
    <property type="match status" value="1"/>
</dbReference>